<organism evidence="1 2">
    <name type="scientific">Solanum commersonii</name>
    <name type="common">Commerson's wild potato</name>
    <name type="synonym">Commerson's nightshade</name>
    <dbReference type="NCBI Taxonomy" id="4109"/>
    <lineage>
        <taxon>Eukaryota</taxon>
        <taxon>Viridiplantae</taxon>
        <taxon>Streptophyta</taxon>
        <taxon>Embryophyta</taxon>
        <taxon>Tracheophyta</taxon>
        <taxon>Spermatophyta</taxon>
        <taxon>Magnoliopsida</taxon>
        <taxon>eudicotyledons</taxon>
        <taxon>Gunneridae</taxon>
        <taxon>Pentapetalae</taxon>
        <taxon>asterids</taxon>
        <taxon>lamiids</taxon>
        <taxon>Solanales</taxon>
        <taxon>Solanaceae</taxon>
        <taxon>Solanoideae</taxon>
        <taxon>Solaneae</taxon>
        <taxon>Solanum</taxon>
    </lineage>
</organism>
<proteinExistence type="predicted"/>
<protein>
    <submittedName>
        <fullName evidence="1">Uncharacterized protein</fullName>
    </submittedName>
</protein>
<keyword evidence="2" id="KW-1185">Reference proteome</keyword>
<comment type="caution">
    <text evidence="1">The sequence shown here is derived from an EMBL/GenBank/DDBJ whole genome shotgun (WGS) entry which is preliminary data.</text>
</comment>
<reference evidence="1 2" key="1">
    <citation type="submission" date="2020-09" db="EMBL/GenBank/DDBJ databases">
        <title>De no assembly of potato wild relative species, Solanum commersonii.</title>
        <authorList>
            <person name="Cho K."/>
        </authorList>
    </citation>
    <scope>NUCLEOTIDE SEQUENCE [LARGE SCALE GENOMIC DNA]</scope>
    <source>
        <strain evidence="1">LZ3.2</strain>
        <tissue evidence="1">Leaf</tissue>
    </source>
</reference>
<accession>A0A9J5WPJ4</accession>
<evidence type="ECO:0000313" key="1">
    <source>
        <dbReference type="EMBL" id="KAG5577100.1"/>
    </source>
</evidence>
<evidence type="ECO:0000313" key="2">
    <source>
        <dbReference type="Proteomes" id="UP000824120"/>
    </source>
</evidence>
<gene>
    <name evidence="1" type="ORF">H5410_057234</name>
</gene>
<name>A0A9J5WPJ4_SOLCO</name>
<dbReference type="OrthoDB" id="10421301at2759"/>
<sequence length="190" mass="21460">MDAYSSQFLSYSIGQLVNVGEPPYGFSHFSMECALEIKQFQVNGLAELDLNLSRQQVTDLAQNLSVNPRPLLLPRKGSCFQPDVYKLILSYSQLDILELWEFLFTKNYEDPQRFWALKGGIGELKALDPNIALDQIASLAAWLGRLYSRFQRQNTHATGEIWSNGFCLNQQIVSAEPSAAHCMHISSVQQ</sequence>
<dbReference type="EMBL" id="JACXVP010000011">
    <property type="protein sequence ID" value="KAG5577100.1"/>
    <property type="molecule type" value="Genomic_DNA"/>
</dbReference>
<dbReference type="Proteomes" id="UP000824120">
    <property type="component" value="Chromosome 11"/>
</dbReference>
<dbReference type="AlphaFoldDB" id="A0A9J5WPJ4"/>